<reference evidence="2" key="1">
    <citation type="submission" date="2010-08" db="EMBL/GenBank/DDBJ databases">
        <authorList>
            <consortium name="Caenorhabditis japonica Sequencing Consortium"/>
            <person name="Wilson R.K."/>
        </authorList>
    </citation>
    <scope>NUCLEOTIDE SEQUENCE [LARGE SCALE GENOMIC DNA]</scope>
    <source>
        <strain evidence="2">DF5081</strain>
    </source>
</reference>
<keyword evidence="2" id="KW-1185">Reference proteome</keyword>
<reference evidence="1" key="2">
    <citation type="submission" date="2022-06" db="UniProtKB">
        <authorList>
            <consortium name="EnsemblMetazoa"/>
        </authorList>
    </citation>
    <scope>IDENTIFICATION</scope>
    <source>
        <strain evidence="1">DF5081</strain>
    </source>
</reference>
<dbReference type="EnsemblMetazoa" id="CJA39881.1">
    <property type="protein sequence ID" value="CJA39881.1"/>
    <property type="gene ID" value="WBGene00215729"/>
</dbReference>
<sequence>MLGILLDGNNEESVLPTKAIGRLDCTVTTEQAADGTWQLRIESLLTFEKVFSLAQSAVVADNEHFGLVTREECEANSNFKHQELLQPLFQQ</sequence>
<accession>A0A8R1IN18</accession>
<dbReference type="Proteomes" id="UP000005237">
    <property type="component" value="Unassembled WGS sequence"/>
</dbReference>
<evidence type="ECO:0000313" key="1">
    <source>
        <dbReference type="EnsemblMetazoa" id="CJA39881.1"/>
    </source>
</evidence>
<protein>
    <submittedName>
        <fullName evidence="1">Uncharacterized protein</fullName>
    </submittedName>
</protein>
<name>A0A8R1IN18_CAEJA</name>
<organism evidence="1 2">
    <name type="scientific">Caenorhabditis japonica</name>
    <dbReference type="NCBI Taxonomy" id="281687"/>
    <lineage>
        <taxon>Eukaryota</taxon>
        <taxon>Metazoa</taxon>
        <taxon>Ecdysozoa</taxon>
        <taxon>Nematoda</taxon>
        <taxon>Chromadorea</taxon>
        <taxon>Rhabditida</taxon>
        <taxon>Rhabditina</taxon>
        <taxon>Rhabditomorpha</taxon>
        <taxon>Rhabditoidea</taxon>
        <taxon>Rhabditidae</taxon>
        <taxon>Peloderinae</taxon>
        <taxon>Caenorhabditis</taxon>
    </lineage>
</organism>
<evidence type="ECO:0000313" key="2">
    <source>
        <dbReference type="Proteomes" id="UP000005237"/>
    </source>
</evidence>
<proteinExistence type="predicted"/>